<dbReference type="KEGG" id="dbr:Deba_1221"/>
<evidence type="ECO:0000256" key="2">
    <source>
        <dbReference type="ARBA" id="ARBA00022692"/>
    </source>
</evidence>
<evidence type="ECO:0000313" key="11">
    <source>
        <dbReference type="Proteomes" id="UP000009047"/>
    </source>
</evidence>
<keyword evidence="6" id="KW-0732">Signal</keyword>
<keyword evidence="3 5" id="KW-1133">Transmembrane helix</keyword>
<feature type="transmembrane region" description="Helical" evidence="5">
    <location>
        <begin position="292"/>
        <end position="309"/>
    </location>
</feature>
<name>E1QFX9_DESB2</name>
<feature type="chain" id="PRO_5003150330" evidence="6">
    <location>
        <begin position="26"/>
        <end position="441"/>
    </location>
</feature>
<dbReference type="InterPro" id="IPR056739">
    <property type="entry name" value="NfeD_membrane"/>
</dbReference>
<dbReference type="STRING" id="644282.Deba_1221"/>
<dbReference type="PANTHER" id="PTHR33507">
    <property type="entry name" value="INNER MEMBRANE PROTEIN YBBJ"/>
    <property type="match status" value="1"/>
</dbReference>
<evidence type="ECO:0000256" key="3">
    <source>
        <dbReference type="ARBA" id="ARBA00022989"/>
    </source>
</evidence>
<feature type="domain" description="NfeD integral membrane" evidence="8">
    <location>
        <begin position="247"/>
        <end position="362"/>
    </location>
</feature>
<protein>
    <submittedName>
        <fullName evidence="10">Uncharacterized protein</fullName>
    </submittedName>
</protein>
<evidence type="ECO:0000313" key="10">
    <source>
        <dbReference type="EMBL" id="ADK84589.1"/>
    </source>
</evidence>
<dbReference type="EMBL" id="CP002085">
    <property type="protein sequence ID" value="ADK84589.1"/>
    <property type="molecule type" value="Genomic_DNA"/>
</dbReference>
<dbReference type="InterPro" id="IPR002810">
    <property type="entry name" value="NfeD-like_C"/>
</dbReference>
<dbReference type="SUPFAM" id="SSF52096">
    <property type="entry name" value="ClpP/crotonase"/>
    <property type="match status" value="1"/>
</dbReference>
<feature type="signal peptide" evidence="6">
    <location>
        <begin position="1"/>
        <end position="25"/>
    </location>
</feature>
<keyword evidence="2 5" id="KW-0812">Transmembrane</keyword>
<evidence type="ECO:0000259" key="8">
    <source>
        <dbReference type="Pfam" id="PF24961"/>
    </source>
</evidence>
<gene>
    <name evidence="10" type="ordered locus">Deba_1221</name>
</gene>
<dbReference type="AlphaFoldDB" id="E1QFX9"/>
<dbReference type="Gene3D" id="3.90.226.10">
    <property type="entry name" value="2-enoyl-CoA Hydratase, Chain A, domain 1"/>
    <property type="match status" value="1"/>
</dbReference>
<evidence type="ECO:0000256" key="6">
    <source>
        <dbReference type="SAM" id="SignalP"/>
    </source>
</evidence>
<dbReference type="RefSeq" id="WP_013258043.1">
    <property type="nucleotide sequence ID" value="NC_014365.1"/>
</dbReference>
<keyword evidence="11" id="KW-1185">Reference proteome</keyword>
<feature type="domain" description="NfeD-like C-terminal" evidence="7">
    <location>
        <begin position="379"/>
        <end position="431"/>
    </location>
</feature>
<feature type="transmembrane region" description="Helical" evidence="5">
    <location>
        <begin position="347"/>
        <end position="367"/>
    </location>
</feature>
<dbReference type="GO" id="GO:0016020">
    <property type="term" value="C:membrane"/>
    <property type="evidence" value="ECO:0007669"/>
    <property type="project" value="UniProtKB-SubCell"/>
</dbReference>
<evidence type="ECO:0000256" key="4">
    <source>
        <dbReference type="ARBA" id="ARBA00023136"/>
    </source>
</evidence>
<dbReference type="InterPro" id="IPR056738">
    <property type="entry name" value="NfeD1b_N"/>
</dbReference>
<evidence type="ECO:0000256" key="1">
    <source>
        <dbReference type="ARBA" id="ARBA00004141"/>
    </source>
</evidence>
<evidence type="ECO:0000256" key="5">
    <source>
        <dbReference type="SAM" id="Phobius"/>
    </source>
</evidence>
<dbReference type="HOGENOM" id="CLU_024619_1_0_7"/>
<evidence type="ECO:0000259" key="7">
    <source>
        <dbReference type="Pfam" id="PF01957"/>
    </source>
</evidence>
<dbReference type="SUPFAM" id="SSF141322">
    <property type="entry name" value="NfeD domain-like"/>
    <property type="match status" value="1"/>
</dbReference>
<dbReference type="Pfam" id="PF01957">
    <property type="entry name" value="NfeD"/>
    <property type="match status" value="1"/>
</dbReference>
<comment type="subcellular location">
    <subcellularLocation>
        <location evidence="1">Membrane</location>
        <topology evidence="1">Multi-pass membrane protein</topology>
    </subcellularLocation>
</comment>
<evidence type="ECO:0000259" key="9">
    <source>
        <dbReference type="Pfam" id="PF25145"/>
    </source>
</evidence>
<dbReference type="Proteomes" id="UP000009047">
    <property type="component" value="Chromosome"/>
</dbReference>
<dbReference type="Pfam" id="PF24961">
    <property type="entry name" value="NfeD_membrane"/>
    <property type="match status" value="1"/>
</dbReference>
<feature type="domain" description="NfeD1b N-terminal" evidence="9">
    <location>
        <begin position="36"/>
        <end position="199"/>
    </location>
</feature>
<dbReference type="InterPro" id="IPR012340">
    <property type="entry name" value="NA-bd_OB-fold"/>
</dbReference>
<dbReference type="Pfam" id="PF25145">
    <property type="entry name" value="NfeD1b_N"/>
    <property type="match status" value="1"/>
</dbReference>
<dbReference type="OrthoDB" id="5289056at2"/>
<feature type="transmembrane region" description="Helical" evidence="5">
    <location>
        <begin position="239"/>
        <end position="262"/>
    </location>
</feature>
<feature type="transmembrane region" description="Helical" evidence="5">
    <location>
        <begin position="269"/>
        <end position="286"/>
    </location>
</feature>
<reference evidence="10 11" key="1">
    <citation type="journal article" date="2010" name="Stand. Genomic Sci.">
        <title>Complete genome sequence of Desulfarculus baarsii type strain (2st14).</title>
        <authorList>
            <person name="Sun H."/>
            <person name="Spring S."/>
            <person name="Lapidus A."/>
            <person name="Davenport K."/>
            <person name="Del Rio T.G."/>
            <person name="Tice H."/>
            <person name="Nolan M."/>
            <person name="Copeland A."/>
            <person name="Cheng J.F."/>
            <person name="Lucas S."/>
            <person name="Tapia R."/>
            <person name="Goodwin L."/>
            <person name="Pitluck S."/>
            <person name="Ivanova N."/>
            <person name="Pagani I."/>
            <person name="Mavromatis K."/>
            <person name="Ovchinnikova G."/>
            <person name="Pati A."/>
            <person name="Chen A."/>
            <person name="Palaniappan K."/>
            <person name="Hauser L."/>
            <person name="Chang Y.J."/>
            <person name="Jeffries C.D."/>
            <person name="Detter J.C."/>
            <person name="Han C."/>
            <person name="Rohde M."/>
            <person name="Brambilla E."/>
            <person name="Goker M."/>
            <person name="Woyke T."/>
            <person name="Bristow J."/>
            <person name="Eisen J.A."/>
            <person name="Markowitz V."/>
            <person name="Hugenholtz P."/>
            <person name="Kyrpides N.C."/>
            <person name="Klenk H.P."/>
            <person name="Land M."/>
        </authorList>
    </citation>
    <scope>NUCLEOTIDE SEQUENCE [LARGE SCALE GENOMIC DNA]</scope>
    <source>
        <strain evidence="11">ATCC 33931 / DSM 2075 / LMG 7858 / VKM B-1802 / 2st14</strain>
    </source>
</reference>
<sequence>MPRHWLTIGLLALTLLAATSGRADRAAEDPPTAAPVWIIALDDTVNPATAEFVRRSLEQAAAHGAPLVVLIVDTPGGLVESMRAMVRAILASPTPVAVWVGPSGARATSAGAFLVLAGHVAAMAPASHLGAAAPVAGGGQEIEGVMAKKAASDLSALAASLAKDRGRDAKAAQLMVTEAKSYDAAQAQELGLIDLRADDLAELLQKLDGRKARTATGEKTIQTAGRPQRHEQPTWLDKVLSFLANPNMAYLLLMIGLAGVYLEFSHPGAVLPGVVGALCLLFAFFAMSVLPVSSLGLALIALAVVLFIVEIKVTSFGLLSLAGALCLVFGSLMLFDFEGDFVELSLGVMTPVVAAVIAFFAGVAYLAGRAQMATSATGAEGLIGARGRVSRRAGWVVVRGELWRARGAEGLAADAAVVVRRLDGLELVVEPLADETRADET</sequence>
<feature type="transmembrane region" description="Helical" evidence="5">
    <location>
        <begin position="316"/>
        <end position="335"/>
    </location>
</feature>
<keyword evidence="4 5" id="KW-0472">Membrane</keyword>
<dbReference type="Gene3D" id="2.40.50.140">
    <property type="entry name" value="Nucleic acid-binding proteins"/>
    <property type="match status" value="1"/>
</dbReference>
<dbReference type="InterPro" id="IPR052165">
    <property type="entry name" value="Membrane_assoc_protease"/>
</dbReference>
<organism evidence="10 11">
    <name type="scientific">Desulfarculus baarsii (strain ATCC 33931 / DSM 2075 / LMG 7858 / VKM B-1802 / 2st14)</name>
    <dbReference type="NCBI Taxonomy" id="644282"/>
    <lineage>
        <taxon>Bacteria</taxon>
        <taxon>Pseudomonadati</taxon>
        <taxon>Thermodesulfobacteriota</taxon>
        <taxon>Desulfarculia</taxon>
        <taxon>Desulfarculales</taxon>
        <taxon>Desulfarculaceae</taxon>
        <taxon>Desulfarculus</taxon>
    </lineage>
</organism>
<dbReference type="eggNOG" id="COG1030">
    <property type="taxonomic scope" value="Bacteria"/>
</dbReference>
<dbReference type="PANTHER" id="PTHR33507:SF4">
    <property type="entry name" value="NODULATION COMPETITIVENESS PROTEIN NFED"/>
    <property type="match status" value="1"/>
</dbReference>
<accession>E1QFX9</accession>
<dbReference type="InterPro" id="IPR029045">
    <property type="entry name" value="ClpP/crotonase-like_dom_sf"/>
</dbReference>
<proteinExistence type="predicted"/>